<dbReference type="PANTHER" id="PTHR37833">
    <property type="entry name" value="LIPOPROTEIN-RELATED"/>
    <property type="match status" value="1"/>
</dbReference>
<sequence length="138" mass="15597">MKLFISHFFLTSMLLSLFTACRKLASQPVVQKIQNADICFKDTVHSFGIIPLSQPTDSFDFIFTNCGEGRLVVLGVETSCHCTKAFYPHIPINPGEKSFVRVVYDGRERQTEYFNKSIRVITNAKKECITLGISGRLQ</sequence>
<proteinExistence type="predicted"/>
<evidence type="ECO:0000313" key="2">
    <source>
        <dbReference type="EMBL" id="RGN29573.1"/>
    </source>
</evidence>
<protein>
    <submittedName>
        <fullName evidence="2">DUF1573 domain-containing protein</fullName>
    </submittedName>
</protein>
<comment type="caution">
    <text evidence="2">The sequence shown here is derived from an EMBL/GenBank/DDBJ whole genome shotgun (WGS) entry which is preliminary data.</text>
</comment>
<evidence type="ECO:0000256" key="1">
    <source>
        <dbReference type="SAM" id="SignalP"/>
    </source>
</evidence>
<name>A0A3E5AW71_9BACE</name>
<dbReference type="Pfam" id="PF07610">
    <property type="entry name" value="DUF1573"/>
    <property type="match status" value="1"/>
</dbReference>
<reference evidence="2 3" key="1">
    <citation type="submission" date="2018-08" db="EMBL/GenBank/DDBJ databases">
        <title>A genome reference for cultivated species of the human gut microbiota.</title>
        <authorList>
            <person name="Zou Y."/>
            <person name="Xue W."/>
            <person name="Luo G."/>
        </authorList>
    </citation>
    <scope>NUCLEOTIDE SEQUENCE [LARGE SCALE GENOMIC DNA]</scope>
    <source>
        <strain evidence="2 3">OM05-15BH</strain>
    </source>
</reference>
<gene>
    <name evidence="2" type="ORF">DXB65_24010</name>
</gene>
<accession>A0A3E5AW71</accession>
<dbReference type="AlphaFoldDB" id="A0A3E5AW71"/>
<dbReference type="PANTHER" id="PTHR37833:SF1">
    <property type="entry name" value="SIGNAL PEPTIDE PROTEIN"/>
    <property type="match status" value="1"/>
</dbReference>
<evidence type="ECO:0000313" key="3">
    <source>
        <dbReference type="Proteomes" id="UP000260983"/>
    </source>
</evidence>
<keyword evidence="1" id="KW-0732">Signal</keyword>
<dbReference type="Gene3D" id="2.60.40.10">
    <property type="entry name" value="Immunoglobulins"/>
    <property type="match status" value="1"/>
</dbReference>
<dbReference type="Proteomes" id="UP000260983">
    <property type="component" value="Unassembled WGS sequence"/>
</dbReference>
<dbReference type="InterPro" id="IPR011467">
    <property type="entry name" value="DUF1573"/>
</dbReference>
<dbReference type="EMBL" id="QSUL01000038">
    <property type="protein sequence ID" value="RGN29573.1"/>
    <property type="molecule type" value="Genomic_DNA"/>
</dbReference>
<dbReference type="RefSeq" id="WP_117725815.1">
    <property type="nucleotide sequence ID" value="NZ_QSUL01000038.1"/>
</dbReference>
<organism evidence="2 3">
    <name type="scientific">Bacteroides oleiciplenus</name>
    <dbReference type="NCBI Taxonomy" id="626931"/>
    <lineage>
        <taxon>Bacteria</taxon>
        <taxon>Pseudomonadati</taxon>
        <taxon>Bacteroidota</taxon>
        <taxon>Bacteroidia</taxon>
        <taxon>Bacteroidales</taxon>
        <taxon>Bacteroidaceae</taxon>
        <taxon>Bacteroides</taxon>
    </lineage>
</organism>
<feature type="chain" id="PRO_5017733317" evidence="1">
    <location>
        <begin position="26"/>
        <end position="138"/>
    </location>
</feature>
<feature type="signal peptide" evidence="1">
    <location>
        <begin position="1"/>
        <end position="25"/>
    </location>
</feature>
<dbReference type="PROSITE" id="PS51257">
    <property type="entry name" value="PROKAR_LIPOPROTEIN"/>
    <property type="match status" value="1"/>
</dbReference>
<dbReference type="InterPro" id="IPR013783">
    <property type="entry name" value="Ig-like_fold"/>
</dbReference>